<feature type="region of interest" description="Disordered" evidence="4">
    <location>
        <begin position="1111"/>
        <end position="1176"/>
    </location>
</feature>
<feature type="compositionally biased region" description="Low complexity" evidence="4">
    <location>
        <begin position="536"/>
        <end position="551"/>
    </location>
</feature>
<dbReference type="SUPFAM" id="SSF55961">
    <property type="entry name" value="Bet v1-like"/>
    <property type="match status" value="2"/>
</dbReference>
<dbReference type="OMA" id="QYTHKRI"/>
<dbReference type="Pfam" id="PF02121">
    <property type="entry name" value="IP_trans"/>
    <property type="match status" value="1"/>
</dbReference>
<dbReference type="InParanoid" id="A0A0G4EMV5"/>
<dbReference type="InterPro" id="IPR037239">
    <property type="entry name" value="OSBP_sf"/>
</dbReference>
<feature type="compositionally biased region" description="Basic and acidic residues" evidence="4">
    <location>
        <begin position="1163"/>
        <end position="1175"/>
    </location>
</feature>
<dbReference type="PANTHER" id="PTHR10658:SF11">
    <property type="entry name" value="VIBRATOR, ISOFORM B"/>
    <property type="match status" value="1"/>
</dbReference>
<evidence type="ECO:0000256" key="5">
    <source>
        <dbReference type="SAM" id="Phobius"/>
    </source>
</evidence>
<feature type="compositionally biased region" description="Pro residues" evidence="4">
    <location>
        <begin position="650"/>
        <end position="664"/>
    </location>
</feature>
<dbReference type="InterPro" id="IPR011993">
    <property type="entry name" value="PH-like_dom_sf"/>
</dbReference>
<dbReference type="Pfam" id="PF00169">
    <property type="entry name" value="PH"/>
    <property type="match status" value="1"/>
</dbReference>
<dbReference type="SMART" id="SM00233">
    <property type="entry name" value="PH"/>
    <property type="match status" value="1"/>
</dbReference>
<protein>
    <recommendedName>
        <fullName evidence="6">PH domain-containing protein</fullName>
    </recommendedName>
</protein>
<name>A0A0G4EMV5_VITBC</name>
<keyword evidence="2" id="KW-0445">Lipid transport</keyword>
<evidence type="ECO:0000256" key="4">
    <source>
        <dbReference type="SAM" id="MobiDB-lite"/>
    </source>
</evidence>
<evidence type="ECO:0000313" key="7">
    <source>
        <dbReference type="EMBL" id="CEL98315.1"/>
    </source>
</evidence>
<feature type="compositionally biased region" description="Pro residues" evidence="4">
    <location>
        <begin position="502"/>
        <end position="512"/>
    </location>
</feature>
<keyword evidence="3" id="KW-0446">Lipid-binding</keyword>
<dbReference type="VEuPathDB" id="CryptoDB:Vbra_7919"/>
<dbReference type="GO" id="GO:0005737">
    <property type="term" value="C:cytoplasm"/>
    <property type="evidence" value="ECO:0007669"/>
    <property type="project" value="UniProtKB-ARBA"/>
</dbReference>
<dbReference type="InterPro" id="IPR001849">
    <property type="entry name" value="PH_domain"/>
</dbReference>
<organism evidence="7 8">
    <name type="scientific">Vitrella brassicaformis (strain CCMP3155)</name>
    <dbReference type="NCBI Taxonomy" id="1169540"/>
    <lineage>
        <taxon>Eukaryota</taxon>
        <taxon>Sar</taxon>
        <taxon>Alveolata</taxon>
        <taxon>Colpodellida</taxon>
        <taxon>Vitrellaceae</taxon>
        <taxon>Vitrella</taxon>
    </lineage>
</organism>
<evidence type="ECO:0000259" key="6">
    <source>
        <dbReference type="PROSITE" id="PS50003"/>
    </source>
</evidence>
<keyword evidence="1" id="KW-0813">Transport</keyword>
<dbReference type="InterPro" id="IPR055261">
    <property type="entry name" value="PI_transfer_N"/>
</dbReference>
<dbReference type="SUPFAM" id="SSF50729">
    <property type="entry name" value="PH domain-like"/>
    <property type="match status" value="1"/>
</dbReference>
<dbReference type="PANTHER" id="PTHR10658">
    <property type="entry name" value="PHOSPHATIDYLINOSITOL TRANSFER PROTEIN"/>
    <property type="match status" value="1"/>
</dbReference>
<dbReference type="InterPro" id="IPR023393">
    <property type="entry name" value="START-like_dom_sf"/>
</dbReference>
<dbReference type="GO" id="GO:0008526">
    <property type="term" value="F:phosphatidylinositol transfer activity"/>
    <property type="evidence" value="ECO:0007669"/>
    <property type="project" value="UniProtKB-ARBA"/>
</dbReference>
<dbReference type="Gene3D" id="2.40.160.120">
    <property type="match status" value="1"/>
</dbReference>
<dbReference type="OrthoDB" id="14833at2759"/>
<feature type="transmembrane region" description="Helical" evidence="5">
    <location>
        <begin position="744"/>
        <end position="764"/>
    </location>
</feature>
<keyword evidence="5" id="KW-0812">Transmembrane</keyword>
<feature type="domain" description="PH" evidence="6">
    <location>
        <begin position="380"/>
        <end position="484"/>
    </location>
</feature>
<feature type="compositionally biased region" description="Pro residues" evidence="4">
    <location>
        <begin position="599"/>
        <end position="615"/>
    </location>
</feature>
<dbReference type="Gene3D" id="2.30.29.30">
    <property type="entry name" value="Pleckstrin-homology domain (PH domain)/Phosphotyrosine-binding domain (PTB)"/>
    <property type="match status" value="1"/>
</dbReference>
<dbReference type="GO" id="GO:0008289">
    <property type="term" value="F:lipid binding"/>
    <property type="evidence" value="ECO:0007669"/>
    <property type="project" value="UniProtKB-KW"/>
</dbReference>
<dbReference type="SUPFAM" id="SSF144000">
    <property type="entry name" value="Oxysterol-binding protein-like"/>
    <property type="match status" value="1"/>
</dbReference>
<feature type="compositionally biased region" description="Low complexity" evidence="4">
    <location>
        <begin position="1130"/>
        <end position="1150"/>
    </location>
</feature>
<feature type="compositionally biased region" description="Low complexity" evidence="4">
    <location>
        <begin position="363"/>
        <end position="377"/>
    </location>
</feature>
<dbReference type="PROSITE" id="PS50003">
    <property type="entry name" value="PH_DOMAIN"/>
    <property type="match status" value="1"/>
</dbReference>
<feature type="region of interest" description="Disordered" evidence="4">
    <location>
        <begin position="584"/>
        <end position="618"/>
    </location>
</feature>
<feature type="transmembrane region" description="Helical" evidence="5">
    <location>
        <begin position="784"/>
        <end position="803"/>
    </location>
</feature>
<dbReference type="Gene3D" id="3.30.530.20">
    <property type="match status" value="2"/>
</dbReference>
<gene>
    <name evidence="7" type="ORF">Vbra_7919</name>
</gene>
<feature type="region of interest" description="Disordered" evidence="4">
    <location>
        <begin position="947"/>
        <end position="968"/>
    </location>
</feature>
<dbReference type="EMBL" id="CDMY01000267">
    <property type="protein sequence ID" value="CEL98315.1"/>
    <property type="molecule type" value="Genomic_DNA"/>
</dbReference>
<evidence type="ECO:0000256" key="1">
    <source>
        <dbReference type="ARBA" id="ARBA00022448"/>
    </source>
</evidence>
<reference evidence="7 8" key="1">
    <citation type="submission" date="2014-11" db="EMBL/GenBank/DDBJ databases">
        <authorList>
            <person name="Zhu J."/>
            <person name="Qi W."/>
            <person name="Song R."/>
        </authorList>
    </citation>
    <scope>NUCLEOTIDE SEQUENCE [LARGE SCALE GENOMIC DNA]</scope>
</reference>
<dbReference type="PRINTS" id="PR00391">
    <property type="entry name" value="PITRANSFER"/>
</dbReference>
<keyword evidence="5" id="KW-1133">Transmembrane helix</keyword>
<evidence type="ECO:0000313" key="8">
    <source>
        <dbReference type="Proteomes" id="UP000041254"/>
    </source>
</evidence>
<evidence type="ECO:0000256" key="3">
    <source>
        <dbReference type="ARBA" id="ARBA00023121"/>
    </source>
</evidence>
<keyword evidence="8" id="KW-1185">Reference proteome</keyword>
<feature type="compositionally biased region" description="Low complexity" evidence="4">
    <location>
        <begin position="1111"/>
        <end position="1122"/>
    </location>
</feature>
<sequence>MKTVEYRLVMPLSLEQYQIAQLYMVAKSSLEDTAGGDGVEIVTNEPFKDGTWDGQFTHKRISIAGHLPKWVLSLANPKWLVFEEKAWNAFPMCKTEYSCPLFPRLTLVVESMHHPGVCTHDNPLDLPEKTLRVRQVDVIDIVNDPIPPDEYREDEDPALFSSQKAGFSPMSKEWMSRADPVMTCYKVIAVDFPLLGFQNKIEDLTQKLLRNALLKYHRKAICWMDEWHGMRLEDIRALEAQVKAKLDRAWAKERTSDEDSDNVEANPTTPEPQEDEDGEVEVVGIEGGLGMGSPSSRRRRSPKAAASPTGTDRGRLGRSPSLRLEEYRRSSSRLSLRRSSSRVGTPKPPLHPATALHTPSSHRALPGGAGAAPPLTATTRRPKCGYLFKLGEGPISYSWHRRYVTVRVGGAAMFYYGDARDSVPRGRVPLRGAEVTWAGEVSGRAHAFAVTVTSSAGWKRTLHFSASTVEATKQWMGWMQRAATAASSLPAYAPSAVTAPPTQVPSPSPFPSSPTSLRRPPNEQHKTQTHRAAPLSHAGASATATAGPPRQDRWASAANIISSSGSGSSGPLSLALPASWARPGLEGTPHMPDTAAAIPGPPPPAAAAAPPPPPAAAAAAVPSRLPVVPLASDEGMMNDLSPSSDMSAPASPPWFPLPSQPPPTHSRDRDPWWWRKSANASVGQLSDGIEEALHEVCKAAKRMDAKGTLVEADQGLRLSVADLHTWRVFGGARRHGRGMAGGPCVRLLGWLCLVVLILPFLSSLCAPDGFLAWVFESMVTSPSWHGALAVLLSVFCLTLFIRYRHPGPRQYSYAERWESSSPRAGAARLPPDARLVQATCMVFSPPLDVFSLLMDLQRTREWLPGHLQSERIETIDAHNDVIYETFRPVLSSAALPGGNHVGLGLRRLCRRRYWWSLADGSYFILLQTSDDAERRLLNATVAAQAARARSRRNTRHGQVAAPSMPPQPQRRTAWLDWLGRGNGGGQPSVAEWVGGWPARGNTAGLSGESTLVGASDDVPIAPLEAAKAIKAEGYELVSFGGWVPDWGEEACLLTRARAIGQLRYLTLVAPGIPPQHEHDHNAINGTIGKQQRVGEVWEEGTAAVCSRSGSAHAGATTTSTDGLCPSPLTAASASGNGSGSRSGEASSASGGTRGSARRSNLHPRNDSSPSRREWPLHGLVRLPEGGLRCIDASQMEKQKGVILDLIKSAGQALLEGKNIVSISLPVRVFEPRSGLERISDQWSFGPTFLRKAAMVPPGPNQALERLKYVISFCVAGLHRACSQLKPFNPILGETFQAAWCDGSHLFMEHTSHHPPISHFQADGPDGLFRFWGFYEFKGQLKGNAAVGRQEGPLVVEFHDGGRVEYTMPAAKLSGLIWGARTFEWVDRLRFEDRANGLTCTLVLAPDGRPLFGLPRTPVDTLRGSIKKDGKSVVSVTGSWLEGLHFDGKSYWSLYDFEPATLTPVGGTDVLPSDCRYREDLIYLAHGDEDQAQRWKLALEVRQRRDRSLRNERKHFP</sequence>
<proteinExistence type="predicted"/>
<dbReference type="InterPro" id="IPR001666">
    <property type="entry name" value="PI_transfer"/>
</dbReference>
<dbReference type="InterPro" id="IPR000648">
    <property type="entry name" value="Oxysterol-bd"/>
</dbReference>
<dbReference type="STRING" id="1169540.A0A0G4EMV5"/>
<dbReference type="GO" id="GO:0071944">
    <property type="term" value="C:cell periphery"/>
    <property type="evidence" value="ECO:0007669"/>
    <property type="project" value="UniProtKB-ARBA"/>
</dbReference>
<keyword evidence="5" id="KW-0472">Membrane</keyword>
<accession>A0A0G4EMV5</accession>
<evidence type="ECO:0000256" key="2">
    <source>
        <dbReference type="ARBA" id="ARBA00023055"/>
    </source>
</evidence>
<feature type="region of interest" description="Disordered" evidence="4">
    <location>
        <begin position="250"/>
        <end position="377"/>
    </location>
</feature>
<dbReference type="Pfam" id="PF01237">
    <property type="entry name" value="Oxysterol_BP"/>
    <property type="match status" value="1"/>
</dbReference>
<feature type="region of interest" description="Disordered" evidence="4">
    <location>
        <begin position="633"/>
        <end position="668"/>
    </location>
</feature>
<dbReference type="Proteomes" id="UP000041254">
    <property type="component" value="Unassembled WGS sequence"/>
</dbReference>
<dbReference type="FunFam" id="3.30.530.20:FF:000028">
    <property type="entry name" value="Phosphatidylinositol transfer protein 5"/>
    <property type="match status" value="1"/>
</dbReference>
<feature type="region of interest" description="Disordered" evidence="4">
    <location>
        <begin position="497"/>
        <end position="551"/>
    </location>
</feature>